<organism evidence="2 3">
    <name type="scientific">Eggerthella lenta</name>
    <name type="common">Eubacterium lentum</name>
    <dbReference type="NCBI Taxonomy" id="84112"/>
    <lineage>
        <taxon>Bacteria</taxon>
        <taxon>Bacillati</taxon>
        <taxon>Actinomycetota</taxon>
        <taxon>Coriobacteriia</taxon>
        <taxon>Eggerthellales</taxon>
        <taxon>Eggerthellaceae</taxon>
        <taxon>Eggerthella</taxon>
    </lineage>
</organism>
<evidence type="ECO:0000313" key="2">
    <source>
        <dbReference type="EMBL" id="RDB72190.1"/>
    </source>
</evidence>
<accession>A0A369MLZ2</accession>
<feature type="transmembrane region" description="Helical" evidence="1">
    <location>
        <begin position="78"/>
        <end position="95"/>
    </location>
</feature>
<feature type="transmembrane region" description="Helical" evidence="1">
    <location>
        <begin position="6"/>
        <end position="26"/>
    </location>
</feature>
<proteinExistence type="predicted"/>
<dbReference type="EMBL" id="PPTU01000004">
    <property type="protein sequence ID" value="RDB72190.1"/>
    <property type="molecule type" value="Genomic_DNA"/>
</dbReference>
<dbReference type="RefSeq" id="WP_114533098.1">
    <property type="nucleotide sequence ID" value="NZ_JADNER010000011.1"/>
</dbReference>
<keyword evidence="1" id="KW-1133">Transmembrane helix</keyword>
<protein>
    <submittedName>
        <fullName evidence="2">Uncharacterized protein</fullName>
    </submittedName>
</protein>
<keyword evidence="1" id="KW-0812">Transmembrane</keyword>
<dbReference type="Proteomes" id="UP000253970">
    <property type="component" value="Unassembled WGS sequence"/>
</dbReference>
<feature type="transmembrane region" description="Helical" evidence="1">
    <location>
        <begin position="139"/>
        <end position="157"/>
    </location>
</feature>
<name>A0A369MLZ2_EGGLN</name>
<evidence type="ECO:0000313" key="3">
    <source>
        <dbReference type="Proteomes" id="UP000253970"/>
    </source>
</evidence>
<feature type="transmembrane region" description="Helical" evidence="1">
    <location>
        <begin position="107"/>
        <end position="127"/>
    </location>
</feature>
<feature type="transmembrane region" description="Helical" evidence="1">
    <location>
        <begin position="47"/>
        <end position="72"/>
    </location>
</feature>
<comment type="caution">
    <text evidence="2">The sequence shown here is derived from an EMBL/GenBank/DDBJ whole genome shotgun (WGS) entry which is preliminary data.</text>
</comment>
<evidence type="ECO:0000256" key="1">
    <source>
        <dbReference type="SAM" id="Phobius"/>
    </source>
</evidence>
<reference evidence="2 3" key="1">
    <citation type="journal article" date="2018" name="Elife">
        <title>Discovery and characterization of a prevalent human gut bacterial enzyme sufficient for the inactivation of a family of plant toxins.</title>
        <authorList>
            <person name="Koppel N."/>
            <person name="Bisanz J.E."/>
            <person name="Pandelia M.E."/>
            <person name="Turnbaugh P.J."/>
            <person name="Balskus E.P."/>
        </authorList>
    </citation>
    <scope>NUCLEOTIDE SEQUENCE [LARGE SCALE GENOMIC DNA]</scope>
    <source>
        <strain evidence="2 3">W1 BHI 6</strain>
    </source>
</reference>
<gene>
    <name evidence="2" type="ORF">C1875_03855</name>
</gene>
<keyword evidence="1" id="KW-0472">Membrane</keyword>
<sequence length="357" mass="41705">MLADHIFYGIVAAAVIFTVNIFGFLMKDKGYSSMHSYMSTEQRVFNIVFRIVAPVVVWCFFIWILSYAGFVIQKQDSWFAVAYYWCIRIFLCFVLGQRDEPILFGTIPKAILSCLLAYYFAQFIIGVDIMKLIPSTESVVFQFWIMVAIVAIGLVSGEKGTFDYEKQFYEIQSMVEDILPRRFRQDIALQSLFYSFAMIEDYYRPKHFRWFERIAARFKLAKTTGIMQVKSNKALSDKDSIYASFPIIEGIWDEYLEKADNLYTQAQLKVTEDSYEYILNRMAHCIASDFPYLHARYMGTTQFKGTQFFWSAYNLIAGLSYIKNYDKIIAVCQKPSFSSEEILLTRIEQSKRNTSNY</sequence>
<dbReference type="AlphaFoldDB" id="A0A369MLZ2"/>